<keyword evidence="5" id="KW-1015">Disulfide bond</keyword>
<dbReference type="CDD" id="cd14792">
    <property type="entry name" value="GH27"/>
    <property type="match status" value="1"/>
</dbReference>
<gene>
    <name evidence="8" type="ORF">HFV08_04970</name>
</gene>
<dbReference type="Gene3D" id="2.60.40.1180">
    <property type="entry name" value="Golgi alpha-mannosidase II"/>
    <property type="match status" value="1"/>
</dbReference>
<dbReference type="InterPro" id="IPR017853">
    <property type="entry name" value="GH"/>
</dbReference>
<dbReference type="InterPro" id="IPR002241">
    <property type="entry name" value="Glyco_hydro_27"/>
</dbReference>
<keyword evidence="9" id="KW-1185">Reference proteome</keyword>
<comment type="similarity">
    <text evidence="1 5">Belongs to the glycosyl hydrolase 27 family.</text>
</comment>
<dbReference type="PANTHER" id="PTHR11452:SF75">
    <property type="entry name" value="ALPHA-GALACTOSIDASE MEL1"/>
    <property type="match status" value="1"/>
</dbReference>
<dbReference type="RefSeq" id="WP_168536236.1">
    <property type="nucleotide sequence ID" value="NZ_JAAWWP010000002.1"/>
</dbReference>
<dbReference type="InterPro" id="IPR013785">
    <property type="entry name" value="Aldolase_TIM"/>
</dbReference>
<dbReference type="Proteomes" id="UP000772196">
    <property type="component" value="Unassembled WGS sequence"/>
</dbReference>
<feature type="chain" id="PRO_5045146187" description="Alpha-galactosidase" evidence="6">
    <location>
        <begin position="31"/>
        <end position="420"/>
    </location>
</feature>
<comment type="caution">
    <text evidence="8">The sequence shown here is derived from an EMBL/GenBank/DDBJ whole genome shotgun (WGS) entry which is preliminary data.</text>
</comment>
<evidence type="ECO:0000256" key="6">
    <source>
        <dbReference type="SAM" id="SignalP"/>
    </source>
</evidence>
<dbReference type="SUPFAM" id="SSF51445">
    <property type="entry name" value="(Trans)glycosidases"/>
    <property type="match status" value="1"/>
</dbReference>
<evidence type="ECO:0000313" key="8">
    <source>
        <dbReference type="EMBL" id="NKI40612.1"/>
    </source>
</evidence>
<dbReference type="Gene3D" id="3.20.20.70">
    <property type="entry name" value="Aldolase class I"/>
    <property type="match status" value="1"/>
</dbReference>
<evidence type="ECO:0000256" key="5">
    <source>
        <dbReference type="RuleBase" id="RU361168"/>
    </source>
</evidence>
<dbReference type="EMBL" id="JAAWWP010000002">
    <property type="protein sequence ID" value="NKI40612.1"/>
    <property type="molecule type" value="Genomic_DNA"/>
</dbReference>
<evidence type="ECO:0000256" key="3">
    <source>
        <dbReference type="ARBA" id="ARBA00022801"/>
    </source>
</evidence>
<sequence>MKTALVRAAVAGGLLCMTASLLLAPGSAAAGAGPGRDPGEGSYNGLALTPPMGWNSWNKLRCGVDEEDVRGIADAIVAKGLDELGYRHVTVDDCWMANSRDAHGDLTADPERFPSGMKALGDYLHARGLKFGLYGSPTQGTCQKRPGSYGHERQDARRFADWGVDYLKYDWCQTSPEESPDMWADFPGHTQKQLARVLFPRMAKALQETGRPIVYSLSACCEDLGFPEWGRSTANLWRTSTDISDTWESMLANFEAAAAFPEAAGPGGWNDPDMLEIGNGGMTDTEYRSHLSLWAMLAAPLIAGNDLRTMSEETRRILTNRRVLAVDQDERGEQAAVVTRENGRWVLSRRLADGSRAVALFNATGKERRLATTAEAAGLPGSRHGYRVRDLWSGRASHTAGELSATVPAHGTVLLRVARR</sequence>
<dbReference type="EC" id="3.2.1.22" evidence="5"/>
<dbReference type="InterPro" id="IPR041233">
    <property type="entry name" value="Melibiase_C"/>
</dbReference>
<evidence type="ECO:0000256" key="2">
    <source>
        <dbReference type="ARBA" id="ARBA00022729"/>
    </source>
</evidence>
<evidence type="ECO:0000259" key="7">
    <source>
        <dbReference type="Pfam" id="PF17801"/>
    </source>
</evidence>
<name>A0ABX1GXU8_9ACTN</name>
<accession>A0ABX1GXU8</accession>
<evidence type="ECO:0000256" key="4">
    <source>
        <dbReference type="ARBA" id="ARBA00023295"/>
    </source>
</evidence>
<dbReference type="Pfam" id="PF16499">
    <property type="entry name" value="Melibiase_2"/>
    <property type="match status" value="1"/>
</dbReference>
<keyword evidence="3 5" id="KW-0378">Hydrolase</keyword>
<keyword evidence="2 6" id="KW-0732">Signal</keyword>
<evidence type="ECO:0000313" key="9">
    <source>
        <dbReference type="Proteomes" id="UP000772196"/>
    </source>
</evidence>
<dbReference type="PRINTS" id="PR00740">
    <property type="entry name" value="GLHYDRLASE27"/>
</dbReference>
<feature type="signal peptide" evidence="6">
    <location>
        <begin position="1"/>
        <end position="30"/>
    </location>
</feature>
<protein>
    <recommendedName>
        <fullName evidence="5">Alpha-galactosidase</fullName>
        <ecNumber evidence="5">3.2.1.22</ecNumber>
    </recommendedName>
    <alternativeName>
        <fullName evidence="5">Melibiase</fullName>
    </alternativeName>
</protein>
<keyword evidence="4 5" id="KW-0326">Glycosidase</keyword>
<reference evidence="8 9" key="1">
    <citation type="submission" date="2020-04" db="EMBL/GenBank/DDBJ databases">
        <title>Phylogenetic Diversity and Antibacterial Activity against Ralstonia solanacearum of Endophytic Actinomycete Isolated from Moss.</title>
        <authorList>
            <person name="Zhuang X."/>
        </authorList>
    </citation>
    <scope>NUCLEOTIDE SEQUENCE [LARGE SCALE GENOMIC DNA]</scope>
    <source>
        <strain evidence="8 9">LD120</strain>
    </source>
</reference>
<dbReference type="SUPFAM" id="SSF51011">
    <property type="entry name" value="Glycosyl hydrolase domain"/>
    <property type="match status" value="1"/>
</dbReference>
<organism evidence="8 9">
    <name type="scientific">Streptomyces physcomitrii</name>
    <dbReference type="NCBI Taxonomy" id="2724184"/>
    <lineage>
        <taxon>Bacteria</taxon>
        <taxon>Bacillati</taxon>
        <taxon>Actinomycetota</taxon>
        <taxon>Actinomycetes</taxon>
        <taxon>Kitasatosporales</taxon>
        <taxon>Streptomycetaceae</taxon>
        <taxon>Streptomyces</taxon>
    </lineage>
</organism>
<dbReference type="PANTHER" id="PTHR11452">
    <property type="entry name" value="ALPHA-GALACTOSIDASE/ALPHA-N-ACETYLGALACTOSAMINIDASE"/>
    <property type="match status" value="1"/>
</dbReference>
<dbReference type="GO" id="GO:0016787">
    <property type="term" value="F:hydrolase activity"/>
    <property type="evidence" value="ECO:0007669"/>
    <property type="project" value="UniProtKB-KW"/>
</dbReference>
<proteinExistence type="inferred from homology"/>
<comment type="catalytic activity">
    <reaction evidence="5">
        <text>Hydrolysis of terminal, non-reducing alpha-D-galactose residues in alpha-D-galactosides, including galactose oligosaccharides, galactomannans and galactolipids.</text>
        <dbReference type="EC" id="3.2.1.22"/>
    </reaction>
</comment>
<dbReference type="PROSITE" id="PS00512">
    <property type="entry name" value="ALPHA_GALACTOSIDASE"/>
    <property type="match status" value="1"/>
</dbReference>
<feature type="domain" description="Alpha galactosidase C-terminal" evidence="7">
    <location>
        <begin position="343"/>
        <end position="417"/>
    </location>
</feature>
<evidence type="ECO:0000256" key="1">
    <source>
        <dbReference type="ARBA" id="ARBA00009743"/>
    </source>
</evidence>
<dbReference type="InterPro" id="IPR000111">
    <property type="entry name" value="Glyco_hydro_27/36_CS"/>
</dbReference>
<dbReference type="Pfam" id="PF17801">
    <property type="entry name" value="Melibiase_C"/>
    <property type="match status" value="1"/>
</dbReference>
<dbReference type="InterPro" id="IPR013780">
    <property type="entry name" value="Glyco_hydro_b"/>
</dbReference>